<dbReference type="EMBL" id="JAKIKU010000007">
    <property type="protein sequence ID" value="MCL1046454.1"/>
    <property type="molecule type" value="Genomic_DNA"/>
</dbReference>
<feature type="transmembrane region" description="Helical" evidence="1">
    <location>
        <begin position="94"/>
        <end position="114"/>
    </location>
</feature>
<keyword evidence="1" id="KW-0812">Transmembrane</keyword>
<sequence>MNELVRFDDGGTMQDRGVIEYFRWLFYKDRELSSWAFNIVLGLVLLWGISCIYAVITYMPQHDLLKAGVLWVLGVYLSIIVLGVLLGVKSQKPLYSFIGYTLMTTGPTLLLSYILPQEILLPLCDGLIFIAFMLGIILLLSAKLPALFQSFIAILFGILVSLIVTEITWMMIFDSSHGLWHWFGAYLFCAFICYHWSQYTEKGKTLDNAIDSGSALYLESVIFIGQTLINLGLKRD</sequence>
<dbReference type="RefSeq" id="WP_248956124.1">
    <property type="nucleotide sequence ID" value="NZ_JAKIKU010000007.1"/>
</dbReference>
<feature type="transmembrane region" description="Helical" evidence="1">
    <location>
        <begin position="179"/>
        <end position="197"/>
    </location>
</feature>
<evidence type="ECO:0000313" key="3">
    <source>
        <dbReference type="Proteomes" id="UP001202134"/>
    </source>
</evidence>
<comment type="caution">
    <text evidence="2">The sequence shown here is derived from an EMBL/GenBank/DDBJ whole genome shotgun (WGS) entry which is preliminary data.</text>
</comment>
<feature type="transmembrane region" description="Helical" evidence="1">
    <location>
        <begin position="152"/>
        <end position="173"/>
    </location>
</feature>
<proteinExistence type="predicted"/>
<dbReference type="Proteomes" id="UP001202134">
    <property type="component" value="Unassembled WGS sequence"/>
</dbReference>
<keyword evidence="1" id="KW-0472">Membrane</keyword>
<protein>
    <submittedName>
        <fullName evidence="2">Uncharacterized protein</fullName>
    </submittedName>
</protein>
<feature type="transmembrane region" description="Helical" evidence="1">
    <location>
        <begin position="68"/>
        <end position="87"/>
    </location>
</feature>
<evidence type="ECO:0000313" key="2">
    <source>
        <dbReference type="EMBL" id="MCL1046454.1"/>
    </source>
</evidence>
<reference evidence="2 3" key="1">
    <citation type="submission" date="2022-01" db="EMBL/GenBank/DDBJ databases">
        <title>Whole genome-based taxonomy of the Shewanellaceae.</title>
        <authorList>
            <person name="Martin-Rodriguez A.J."/>
        </authorList>
    </citation>
    <scope>NUCLEOTIDE SEQUENCE [LARGE SCALE GENOMIC DNA]</scope>
    <source>
        <strain evidence="2 3">DSM 24955</strain>
    </source>
</reference>
<evidence type="ECO:0000256" key="1">
    <source>
        <dbReference type="SAM" id="Phobius"/>
    </source>
</evidence>
<keyword evidence="1" id="KW-1133">Transmembrane helix</keyword>
<feature type="transmembrane region" description="Helical" evidence="1">
    <location>
        <begin position="120"/>
        <end position="140"/>
    </location>
</feature>
<keyword evidence="3" id="KW-1185">Reference proteome</keyword>
<gene>
    <name evidence="2" type="ORF">L2737_14140</name>
</gene>
<feature type="transmembrane region" description="Helical" evidence="1">
    <location>
        <begin position="35"/>
        <end position="56"/>
    </location>
</feature>
<accession>A0ABT0KS76</accession>
<organism evidence="2 3">
    <name type="scientific">Shewanella electrodiphila</name>
    <dbReference type="NCBI Taxonomy" id="934143"/>
    <lineage>
        <taxon>Bacteria</taxon>
        <taxon>Pseudomonadati</taxon>
        <taxon>Pseudomonadota</taxon>
        <taxon>Gammaproteobacteria</taxon>
        <taxon>Alteromonadales</taxon>
        <taxon>Shewanellaceae</taxon>
        <taxon>Shewanella</taxon>
    </lineage>
</organism>
<name>A0ABT0KS76_9GAMM</name>